<feature type="non-terminal residue" evidence="2">
    <location>
        <position position="1"/>
    </location>
</feature>
<accession>A0A1B6J1E1</accession>
<evidence type="ECO:0000313" key="2">
    <source>
        <dbReference type="EMBL" id="JAS93005.1"/>
    </source>
</evidence>
<sequence length="309" mass="36228">SNPLLFLLTKQVVKEFFMSNNIDLCMENTQIKESEMTLNTNEEEKLLSIVNSKQENKEKCSPKILVNNKSNHYTSENKFGELKNNPHTPTNKTTSVDSRKSKQLEETAKIGMKSENSSATCILEHSSFGRDDKNYIGLSSQEEAEIKELLESIEKEYIKEEFTIEGSQIRMKSCNCYSEIKYSKKEYNFSTKHQEKLSHEMKDLEKCSKFNMNNSTEISYNNDLVINYDEETDCLQMEWKMNTDETFNSIDIKSESLDNFIAFKKERISNRTIKSNKNKKKKSKYLLPMNDEKSPFYINRELFPVFMYQ</sequence>
<feature type="non-terminal residue" evidence="2">
    <location>
        <position position="309"/>
    </location>
</feature>
<dbReference type="AlphaFoldDB" id="A0A1B6J1E1"/>
<feature type="region of interest" description="Disordered" evidence="1">
    <location>
        <begin position="76"/>
        <end position="102"/>
    </location>
</feature>
<organism evidence="2">
    <name type="scientific">Homalodisca liturata</name>
    <dbReference type="NCBI Taxonomy" id="320908"/>
    <lineage>
        <taxon>Eukaryota</taxon>
        <taxon>Metazoa</taxon>
        <taxon>Ecdysozoa</taxon>
        <taxon>Arthropoda</taxon>
        <taxon>Hexapoda</taxon>
        <taxon>Insecta</taxon>
        <taxon>Pterygota</taxon>
        <taxon>Neoptera</taxon>
        <taxon>Paraneoptera</taxon>
        <taxon>Hemiptera</taxon>
        <taxon>Auchenorrhyncha</taxon>
        <taxon>Membracoidea</taxon>
        <taxon>Cicadellidae</taxon>
        <taxon>Cicadellinae</taxon>
        <taxon>Proconiini</taxon>
        <taxon>Homalodisca</taxon>
    </lineage>
</organism>
<reference evidence="2" key="1">
    <citation type="submission" date="2015-11" db="EMBL/GenBank/DDBJ databases">
        <title>De novo transcriptome assembly of four potential Pierce s Disease insect vectors from Arizona vineyards.</title>
        <authorList>
            <person name="Tassone E.E."/>
        </authorList>
    </citation>
    <scope>NUCLEOTIDE SEQUENCE</scope>
</reference>
<evidence type="ECO:0000256" key="1">
    <source>
        <dbReference type="SAM" id="MobiDB-lite"/>
    </source>
</evidence>
<dbReference type="EMBL" id="GECU01014701">
    <property type="protein sequence ID" value="JAS93005.1"/>
    <property type="molecule type" value="Transcribed_RNA"/>
</dbReference>
<gene>
    <name evidence="2" type="ORF">g.33575</name>
</gene>
<feature type="compositionally biased region" description="Low complexity" evidence="1">
    <location>
        <begin position="83"/>
        <end position="94"/>
    </location>
</feature>
<proteinExistence type="predicted"/>
<name>A0A1B6J1E1_9HEMI</name>
<protein>
    <submittedName>
        <fullName evidence="2">Uncharacterized protein</fullName>
    </submittedName>
</protein>